<dbReference type="AlphaFoldDB" id="A0A6C0HJW9"/>
<name>A0A6C0HJW9_9ZZZZ</name>
<proteinExistence type="predicted"/>
<feature type="region of interest" description="Disordered" evidence="1">
    <location>
        <begin position="45"/>
        <end position="76"/>
    </location>
</feature>
<evidence type="ECO:0000313" key="2">
    <source>
        <dbReference type="EMBL" id="QHT80416.1"/>
    </source>
</evidence>
<dbReference type="EMBL" id="MN739968">
    <property type="protein sequence ID" value="QHT80416.1"/>
    <property type="molecule type" value="Genomic_DNA"/>
</dbReference>
<accession>A0A6C0HJW9</accession>
<reference evidence="2" key="1">
    <citation type="journal article" date="2020" name="Nature">
        <title>Giant virus diversity and host interactions through global metagenomics.</title>
        <authorList>
            <person name="Schulz F."/>
            <person name="Roux S."/>
            <person name="Paez-Espino D."/>
            <person name="Jungbluth S."/>
            <person name="Walsh D.A."/>
            <person name="Denef V.J."/>
            <person name="McMahon K.D."/>
            <person name="Konstantinidis K.T."/>
            <person name="Eloe-Fadrosh E.A."/>
            <person name="Kyrpides N.C."/>
            <person name="Woyke T."/>
        </authorList>
    </citation>
    <scope>NUCLEOTIDE SEQUENCE</scope>
    <source>
        <strain evidence="2">GVMAG-M-3300023184-120</strain>
    </source>
</reference>
<organism evidence="2">
    <name type="scientific">viral metagenome</name>
    <dbReference type="NCBI Taxonomy" id="1070528"/>
    <lineage>
        <taxon>unclassified sequences</taxon>
        <taxon>metagenomes</taxon>
        <taxon>organismal metagenomes</taxon>
    </lineage>
</organism>
<sequence length="101" mass="12311">MKETIVKFVEGPFPKKYTAFIRNKETRKIRKLHFGDRRYPQYKDRTPLQLYKHKNHGTQKRMRNYFSRHSGTSNRKAAIDKEIQKNRGLYTPKILSHVYLW</sequence>
<feature type="compositionally biased region" description="Basic residues" evidence="1">
    <location>
        <begin position="51"/>
        <end position="63"/>
    </location>
</feature>
<protein>
    <submittedName>
        <fullName evidence="2">Uncharacterized protein</fullName>
    </submittedName>
</protein>
<evidence type="ECO:0000256" key="1">
    <source>
        <dbReference type="SAM" id="MobiDB-lite"/>
    </source>
</evidence>